<dbReference type="Gene3D" id="1.10.3380.20">
    <property type="match status" value="1"/>
</dbReference>
<evidence type="ECO:0000256" key="7">
    <source>
        <dbReference type="SAM" id="MobiDB-lite"/>
    </source>
</evidence>
<keyword evidence="10" id="KW-1185">Reference proteome</keyword>
<protein>
    <submittedName>
        <fullName evidence="11">DNA polymerase theta-like isoform X1</fullName>
    </submittedName>
</protein>
<dbReference type="CDD" id="cd18795">
    <property type="entry name" value="SF2_C_Ski2"/>
    <property type="match status" value="1"/>
</dbReference>
<dbReference type="SMART" id="SM00490">
    <property type="entry name" value="HELICc"/>
    <property type="match status" value="1"/>
</dbReference>
<dbReference type="GO" id="GO:0003677">
    <property type="term" value="F:DNA binding"/>
    <property type="evidence" value="ECO:0007669"/>
    <property type="project" value="InterPro"/>
</dbReference>
<dbReference type="InterPro" id="IPR002298">
    <property type="entry name" value="DNA_polymerase_A"/>
</dbReference>
<keyword evidence="5" id="KW-0234">DNA repair</keyword>
<evidence type="ECO:0000313" key="11">
    <source>
        <dbReference type="RefSeq" id="XP_025417439.1"/>
    </source>
</evidence>
<dbReference type="Gene3D" id="3.30.70.370">
    <property type="match status" value="1"/>
</dbReference>
<dbReference type="GO" id="GO:0042575">
    <property type="term" value="C:DNA polymerase complex"/>
    <property type="evidence" value="ECO:0007669"/>
    <property type="project" value="UniProtKB-ARBA"/>
</dbReference>
<dbReference type="OrthoDB" id="2320933at2759"/>
<dbReference type="GO" id="GO:0005634">
    <property type="term" value="C:nucleus"/>
    <property type="evidence" value="ECO:0007669"/>
    <property type="project" value="UniProtKB-SubCell"/>
</dbReference>
<dbReference type="Gene3D" id="3.40.50.300">
    <property type="entry name" value="P-loop containing nucleotide triphosphate hydrolases"/>
    <property type="match status" value="2"/>
</dbReference>
<dbReference type="InterPro" id="IPR046931">
    <property type="entry name" value="HTH_61"/>
</dbReference>
<dbReference type="SUPFAM" id="SSF56672">
    <property type="entry name" value="DNA/RNA polymerases"/>
    <property type="match status" value="1"/>
</dbReference>
<dbReference type="SMART" id="SM00487">
    <property type="entry name" value="DEXDc"/>
    <property type="match status" value="1"/>
</dbReference>
<keyword evidence="6" id="KW-0539">Nucleus</keyword>
<dbReference type="FunFam" id="3.40.50.300:FF:000813">
    <property type="entry name" value="helicase POLQ-like isoform X1"/>
    <property type="match status" value="1"/>
</dbReference>
<dbReference type="InterPro" id="IPR001650">
    <property type="entry name" value="Helicase_C-like"/>
</dbReference>
<evidence type="ECO:0000256" key="5">
    <source>
        <dbReference type="ARBA" id="ARBA00023204"/>
    </source>
</evidence>
<dbReference type="FunFam" id="1.10.150.20:FF:000070">
    <property type="entry name" value="DNA polymerase I, putative"/>
    <property type="match status" value="1"/>
</dbReference>
<dbReference type="Pfam" id="PF21099">
    <property type="entry name" value="POLQ_helical"/>
    <property type="match status" value="1"/>
</dbReference>
<dbReference type="Pfam" id="PF20470">
    <property type="entry name" value="HTH_61"/>
    <property type="match status" value="1"/>
</dbReference>
<dbReference type="PROSITE" id="PS51192">
    <property type="entry name" value="HELICASE_ATP_BIND_1"/>
    <property type="match status" value="1"/>
</dbReference>
<dbReference type="SUPFAM" id="SSF52540">
    <property type="entry name" value="P-loop containing nucleoside triphosphate hydrolases"/>
    <property type="match status" value="1"/>
</dbReference>
<dbReference type="Gene3D" id="3.30.420.10">
    <property type="entry name" value="Ribonuclease H-like superfamily/Ribonuclease H"/>
    <property type="match status" value="1"/>
</dbReference>
<dbReference type="GO" id="GO:0005524">
    <property type="term" value="F:ATP binding"/>
    <property type="evidence" value="ECO:0007669"/>
    <property type="project" value="UniProtKB-KW"/>
</dbReference>
<dbReference type="InterPro" id="IPR048960">
    <property type="entry name" value="POLQ-like_helical"/>
</dbReference>
<keyword evidence="2" id="KW-0547">Nucleotide-binding</keyword>
<dbReference type="InterPro" id="IPR027417">
    <property type="entry name" value="P-loop_NTPase"/>
</dbReference>
<evidence type="ECO:0000256" key="2">
    <source>
        <dbReference type="ARBA" id="ARBA00022741"/>
    </source>
</evidence>
<dbReference type="GO" id="GO:0003887">
    <property type="term" value="F:DNA-directed DNA polymerase activity"/>
    <property type="evidence" value="ECO:0007669"/>
    <property type="project" value="InterPro"/>
</dbReference>
<evidence type="ECO:0000256" key="6">
    <source>
        <dbReference type="ARBA" id="ARBA00023242"/>
    </source>
</evidence>
<dbReference type="Pfam" id="PF00476">
    <property type="entry name" value="DNA_pol_A"/>
    <property type="match status" value="1"/>
</dbReference>
<accession>A0A8B8G2H7</accession>
<evidence type="ECO:0000259" key="8">
    <source>
        <dbReference type="PROSITE" id="PS51192"/>
    </source>
</evidence>
<dbReference type="CDD" id="cd18026">
    <property type="entry name" value="DEXHc_POLQ-like"/>
    <property type="match status" value="1"/>
</dbReference>
<dbReference type="InterPro" id="IPR014001">
    <property type="entry name" value="Helicase_ATP-bd"/>
</dbReference>
<dbReference type="RefSeq" id="XP_025417439.1">
    <property type="nucleotide sequence ID" value="XM_025561654.1"/>
</dbReference>
<comment type="subcellular location">
    <subcellularLocation>
        <location evidence="1">Nucleus</location>
    </subcellularLocation>
</comment>
<dbReference type="Pfam" id="PF00271">
    <property type="entry name" value="Helicase_C"/>
    <property type="match status" value="1"/>
</dbReference>
<evidence type="ECO:0000313" key="10">
    <source>
        <dbReference type="Proteomes" id="UP000694846"/>
    </source>
</evidence>
<feature type="domain" description="Helicase ATP-binding" evidence="8">
    <location>
        <begin position="39"/>
        <end position="219"/>
    </location>
</feature>
<evidence type="ECO:0000256" key="4">
    <source>
        <dbReference type="ARBA" id="ARBA00022840"/>
    </source>
</evidence>
<evidence type="ECO:0000259" key="9">
    <source>
        <dbReference type="PROSITE" id="PS51194"/>
    </source>
</evidence>
<dbReference type="CDD" id="cd08638">
    <property type="entry name" value="DNA_pol_A_theta"/>
    <property type="match status" value="1"/>
</dbReference>
<dbReference type="Gene3D" id="1.10.150.20">
    <property type="entry name" value="5' to 3' exonuclease, C-terminal subdomain"/>
    <property type="match status" value="1"/>
</dbReference>
<dbReference type="InterPro" id="IPR036397">
    <property type="entry name" value="RNaseH_sf"/>
</dbReference>
<reference evidence="11" key="1">
    <citation type="submission" date="2025-08" db="UniProtKB">
        <authorList>
            <consortium name="RefSeq"/>
        </authorList>
    </citation>
    <scope>IDENTIFICATION</scope>
    <source>
        <tissue evidence="11">Whole body</tissue>
    </source>
</reference>
<dbReference type="PROSITE" id="PS51194">
    <property type="entry name" value="HELICASE_CTER"/>
    <property type="match status" value="1"/>
</dbReference>
<sequence length="1700" mass="191854">MGDDLCNLDSWGLPPQIVANYKKRGIVSMFPWQVECLTSEGVLDGRNLVYSAPTSAGKTIVAEILTMQTILERDKKVLIILPFVSVVREKMLYFQELFEGTNKRIAGFMGSYTPTGGLRSINVAIATIEKANGIINRNTIYRRLMEDDGLQDIGCVVVDELHMLGDSNRGYLLELLLTKIKYMSKIRSNLSIQIVGMSATLPNLELLAKWLDASLYETDFRPVPLKQYLKIGKHVYNASNLTLNHIIKPSITFKNDPDDIIHLCIETILQGYSVLIFCFTKKWCESLALDIASEIKRLGSDNKSKTGIELRNQLKGESLCDVLEQLRRCPVGLETDLSKTISFGVAFHHAGLTMDERDIIEGGFKQNIVRVLVATSTLSSGVNLPARRVIVRSPHCHGFPIDILQYRQMIGRAGRMGVDTAGESYLICNENERKMGEEVATQNLPLIKSCLGVGHFSNCLKRALLEVVAGCVVSTTEEAFEYIKCTLLYMSTNENFNENPIHQCLKLLVEHQFIRENDNKLAPTNLGQACLAASVTPEIGLKLIKELDKARQNFALDSELHLLYLITPYSVSEQIGHLDWFRVLNIWEKLPHSMRKVGDMIGIEEGFIVKAMTGTTFSMSSDKHKLAIHRRFYTSLLLQDLINEVPINTLVVKYGTSKGLLQSLQQSSSTFAGMVTQFCKRLGWSSLELLISQFSERLQFGVQRQLVELLRLDCLNSITARTLYNAGIHNIPELALADMRLVQRTLAKAIPYQSNVNNNNTNDEEKRKNIWLAGRFALNEKEAAYYIINEARHLLKRELGLKSASWVDCNIDEDDLDTTVNLVKIGPISSKDITVIETSQDSNTSIKHLVNNTVHNLSNSSRRDSVELFAESECADIEQLEIQSKDYKRESLDLFEGSFEKSKFSITVSACQQSNLDSFSYKSISDSFQNELASIKTPKVLEEKWDCNIGGESILEMSQRDIGSKKRKREDDSSTEKDNLRVTFLEPQLKYKKIEPSTSKTIENCDIFESTMFPDSIRINTQLEQLLNSNDKLNVNSSVISIGMSDSVMQLAFQNTFESMSNTIISSKKCNIVNDTCKHLVISDSEDMIAGSQDTTSSGPSPHKDSPLKPDSNANSIKCNSWAYKTKLVESTNSFSQEHFPDIKRRKEITLSLSVCQEVNNKQKIGARIVRRSLENSNSTNLLKFDDQVLKGFAITWNKQNVIHYIDFDKIGPSAVSLLKKLLYNKNLTVNIIDAKSNYKIISQCCNIKPLCKFRDPFVADWLINGQQRNSLENLIQWHLNYQGNIKKNNSVFSAFITQKLMFTLRHQLRQIYIYKTFKDIEMPIQTILAKMELYGFGLNKECLVKLNSKVNKLLEDISKQGLELSGTKFNMQSTLEWAKVKKKFNFTDSSSHPLVVLVKNWRKLSCLRSHINTFLATKTDRVYCDSNSYSMTGRISMHEPNLQNVPKDYVLEDEILSIRSAFVSKTDHTLVSVDFCQIELRVLAHLSKDSNLLSALKSPGDVFINLSSKWHKIPETEVCDEVRQKTKQVCYGILYGMGAVTLSETLNITEDEAHKLQSEFKSTFPGVNKYFNECLSQCKAMGLVKTLSGRIRHLPDINSDIPKVKSHIERQAINTIIQGSAADITKIAMIKVDKAVNLSLLSQHIHLVMHLHDELIFEVANSVFDEACSIIVKTMESAVNLCVPLPVKLRNGTSWGDLK</sequence>
<name>A0A8B8G2H7_9HEMI</name>
<feature type="domain" description="Helicase C-terminal" evidence="9">
    <location>
        <begin position="259"/>
        <end position="468"/>
    </location>
</feature>
<dbReference type="SMART" id="SM00482">
    <property type="entry name" value="POLAc"/>
    <property type="match status" value="1"/>
</dbReference>
<dbReference type="PANTHER" id="PTHR10133:SF62">
    <property type="entry name" value="DNA POLYMERASE THETA"/>
    <property type="match status" value="1"/>
</dbReference>
<evidence type="ECO:0000256" key="3">
    <source>
        <dbReference type="ARBA" id="ARBA00022763"/>
    </source>
</evidence>
<dbReference type="GO" id="GO:0097681">
    <property type="term" value="P:double-strand break repair via alternative nonhomologous end joining"/>
    <property type="evidence" value="ECO:0007669"/>
    <property type="project" value="TreeGrafter"/>
</dbReference>
<feature type="region of interest" description="Disordered" evidence="7">
    <location>
        <begin position="1090"/>
        <end position="1114"/>
    </location>
</feature>
<gene>
    <name evidence="11" type="primary">LOC112688469</name>
</gene>
<dbReference type="InterPro" id="IPR011545">
    <property type="entry name" value="DEAD/DEAH_box_helicase_dom"/>
</dbReference>
<keyword evidence="4" id="KW-0067">ATP-binding</keyword>
<dbReference type="SUPFAM" id="SSF158702">
    <property type="entry name" value="Sec63 N-terminal domain-like"/>
    <property type="match status" value="1"/>
</dbReference>
<dbReference type="PANTHER" id="PTHR10133">
    <property type="entry name" value="DNA POLYMERASE I"/>
    <property type="match status" value="1"/>
</dbReference>
<dbReference type="InterPro" id="IPR036390">
    <property type="entry name" value="WH_DNA-bd_sf"/>
</dbReference>
<dbReference type="SUPFAM" id="SSF53098">
    <property type="entry name" value="Ribonuclease H-like"/>
    <property type="match status" value="1"/>
</dbReference>
<evidence type="ECO:0000256" key="1">
    <source>
        <dbReference type="ARBA" id="ARBA00004123"/>
    </source>
</evidence>
<dbReference type="SUPFAM" id="SSF46785">
    <property type="entry name" value="Winged helix' DNA-binding domain"/>
    <property type="match status" value="1"/>
</dbReference>
<keyword evidence="3" id="KW-0227">DNA damage</keyword>
<organism evidence="10 11">
    <name type="scientific">Sipha flava</name>
    <name type="common">yellow sugarcane aphid</name>
    <dbReference type="NCBI Taxonomy" id="143950"/>
    <lineage>
        <taxon>Eukaryota</taxon>
        <taxon>Metazoa</taxon>
        <taxon>Ecdysozoa</taxon>
        <taxon>Arthropoda</taxon>
        <taxon>Hexapoda</taxon>
        <taxon>Insecta</taxon>
        <taxon>Pterygota</taxon>
        <taxon>Neoptera</taxon>
        <taxon>Paraneoptera</taxon>
        <taxon>Hemiptera</taxon>
        <taxon>Sternorrhyncha</taxon>
        <taxon>Aphidomorpha</taxon>
        <taxon>Aphidoidea</taxon>
        <taxon>Aphididae</taxon>
        <taxon>Sipha</taxon>
    </lineage>
</organism>
<dbReference type="InterPro" id="IPR043502">
    <property type="entry name" value="DNA/RNA_pol_sf"/>
</dbReference>
<dbReference type="Pfam" id="PF00270">
    <property type="entry name" value="DEAD"/>
    <property type="match status" value="1"/>
</dbReference>
<dbReference type="GeneID" id="112688469"/>
<proteinExistence type="predicted"/>
<dbReference type="InterPro" id="IPR001098">
    <property type="entry name" value="DNA-dir_DNA_pol_A_palm_dom"/>
</dbReference>
<dbReference type="Proteomes" id="UP000694846">
    <property type="component" value="Unplaced"/>
</dbReference>
<dbReference type="PRINTS" id="PR00868">
    <property type="entry name" value="DNAPOLI"/>
</dbReference>
<dbReference type="GO" id="GO:0006261">
    <property type="term" value="P:DNA-templated DNA replication"/>
    <property type="evidence" value="ECO:0007669"/>
    <property type="project" value="InterPro"/>
</dbReference>
<dbReference type="InterPro" id="IPR012337">
    <property type="entry name" value="RNaseH-like_sf"/>
</dbReference>